<dbReference type="Proteomes" id="UP000886520">
    <property type="component" value="Chromosome 15"/>
</dbReference>
<keyword evidence="5" id="KW-1185">Reference proteome</keyword>
<dbReference type="FunFam" id="1.25.40.10:FF:000381">
    <property type="entry name" value="Pentatricopeptide repeat-containing protein"/>
    <property type="match status" value="1"/>
</dbReference>
<comment type="caution">
    <text evidence="4">The sequence shown here is derived from an EMBL/GenBank/DDBJ whole genome shotgun (WGS) entry which is preliminary data.</text>
</comment>
<keyword evidence="1" id="KW-0677">Repeat</keyword>
<feature type="repeat" description="PPR" evidence="2">
    <location>
        <begin position="427"/>
        <end position="461"/>
    </location>
</feature>
<dbReference type="GO" id="GO:0003723">
    <property type="term" value="F:RNA binding"/>
    <property type="evidence" value="ECO:0007669"/>
    <property type="project" value="InterPro"/>
</dbReference>
<proteinExistence type="predicted"/>
<dbReference type="Pfam" id="PF01535">
    <property type="entry name" value="PPR"/>
    <property type="match status" value="3"/>
</dbReference>
<dbReference type="PANTHER" id="PTHR24015">
    <property type="entry name" value="OS07G0578800 PROTEIN-RELATED"/>
    <property type="match status" value="1"/>
</dbReference>
<dbReference type="NCBIfam" id="TIGR00756">
    <property type="entry name" value="PPR"/>
    <property type="match status" value="4"/>
</dbReference>
<dbReference type="GO" id="GO:0048731">
    <property type="term" value="P:system development"/>
    <property type="evidence" value="ECO:0007669"/>
    <property type="project" value="UniProtKB-ARBA"/>
</dbReference>
<dbReference type="Pfam" id="PF13041">
    <property type="entry name" value="PPR_2"/>
    <property type="match status" value="5"/>
</dbReference>
<feature type="repeat" description="PPR" evidence="2">
    <location>
        <begin position="258"/>
        <end position="292"/>
    </location>
</feature>
<feature type="repeat" description="PPR" evidence="2">
    <location>
        <begin position="526"/>
        <end position="560"/>
    </location>
</feature>
<sequence>MLLRTSLSTLANSEHNEKPPTMTECPRSLANKNLRQTADLHVRGLDKVQYEFYDRAALISFIKSCGKHKDLHKGSTVHADVLERGLLKNDIALSNALLSMYTKCGALSKAQEMFDELPARTIVSWNALITGYVRQGFGNRALACFEQMLDQGLSPNAVTYLCILKACGTIQAVDKGEEIHAELGRQGLLEKDLVLGTAVVDMYAKCGALTKAQAVFDQFQAQDPVMWNALLSGYVQNGFGHKALRCYKQMQDQGIHPDSVTFISVLKACGSTGAVDKGAEIHAELRKQGLLGRNIMLGTALVDMYSKCGAFAEALLVFDELPAPNVVTWNALITGYVQQGLCNEALQCLKRMKDHGLAPDNVTFICILTACGGLGAVEKGEEIHLEVEKQDLLRKDIVLGNALVDMYAKCGALENAREVLDKLQGRGVATWTALIAGYVQHGLDDDALSCYGQMRGEGTYPDDVTFGCILKACGNLGALQKGTEIHAEVGQQDKDSVLGTAVVDMYAKCGLLVMAQQVFDRLLVWNVAAWTALITGYAQAGQVEMVYNSFIHMTGQGIEPNVVTYVVLLTACSHAGLVDEGQMYFESMRAAYHIDPTLEHHVCMVDIFTRAGQFDQAVCVIDMVPSTDRLLLWSVMMGACRKWADVELGRLAFERALQLDQKFPTAFVCLSHLYAAAGMQD</sequence>
<feature type="repeat" description="PPR" evidence="2">
    <location>
        <begin position="121"/>
        <end position="155"/>
    </location>
</feature>
<dbReference type="InterPro" id="IPR011990">
    <property type="entry name" value="TPR-like_helical_dom_sf"/>
</dbReference>
<reference evidence="4" key="1">
    <citation type="submission" date="2021-01" db="EMBL/GenBank/DDBJ databases">
        <title>Adiantum capillus-veneris genome.</title>
        <authorList>
            <person name="Fang Y."/>
            <person name="Liao Q."/>
        </authorList>
    </citation>
    <scope>NUCLEOTIDE SEQUENCE</scope>
    <source>
        <strain evidence="4">H3</strain>
        <tissue evidence="4">Leaf</tissue>
    </source>
</reference>
<dbReference type="OrthoDB" id="185373at2759"/>
<evidence type="ECO:0000256" key="1">
    <source>
        <dbReference type="ARBA" id="ARBA00022737"/>
    </source>
</evidence>
<dbReference type="AlphaFoldDB" id="A0A9D4ZEN0"/>
<accession>A0A9D4ZEN0</accession>
<dbReference type="PANTHER" id="PTHR24015:SF1773">
    <property type="entry name" value="OS01G0101150 PROTEIN"/>
    <property type="match status" value="1"/>
</dbReference>
<feature type="region of interest" description="Disordered" evidence="3">
    <location>
        <begin position="1"/>
        <end position="24"/>
    </location>
</feature>
<protein>
    <recommendedName>
        <fullName evidence="6">Pentatricopeptide repeat-containing protein</fullName>
    </recommendedName>
</protein>
<evidence type="ECO:0008006" key="6">
    <source>
        <dbReference type="Google" id="ProtNLM"/>
    </source>
</evidence>
<dbReference type="InterPro" id="IPR002885">
    <property type="entry name" value="PPR_rpt"/>
</dbReference>
<dbReference type="FunFam" id="1.25.40.10:FF:000158">
    <property type="entry name" value="pentatricopeptide repeat-containing protein At2g33680"/>
    <property type="match status" value="1"/>
</dbReference>
<dbReference type="FunFam" id="1.25.40.10:FF:000031">
    <property type="entry name" value="Pentatricopeptide repeat-containing protein mitochondrial"/>
    <property type="match status" value="3"/>
</dbReference>
<feature type="compositionally biased region" description="Polar residues" evidence="3">
    <location>
        <begin position="1"/>
        <end position="13"/>
    </location>
</feature>
<gene>
    <name evidence="4" type="ORF">GOP47_0016167</name>
</gene>
<evidence type="ECO:0000313" key="5">
    <source>
        <dbReference type="Proteomes" id="UP000886520"/>
    </source>
</evidence>
<dbReference type="InterPro" id="IPR046960">
    <property type="entry name" value="PPR_At4g14850-like_plant"/>
</dbReference>
<evidence type="ECO:0000256" key="3">
    <source>
        <dbReference type="SAM" id="MobiDB-lite"/>
    </source>
</evidence>
<evidence type="ECO:0000256" key="2">
    <source>
        <dbReference type="PROSITE-ProRule" id="PRU00708"/>
    </source>
</evidence>
<feature type="repeat" description="PPR" evidence="2">
    <location>
        <begin position="223"/>
        <end position="257"/>
    </location>
</feature>
<dbReference type="EMBL" id="JABFUD020000015">
    <property type="protein sequence ID" value="KAI5069866.1"/>
    <property type="molecule type" value="Genomic_DNA"/>
</dbReference>
<organism evidence="4 5">
    <name type="scientific">Adiantum capillus-veneris</name>
    <name type="common">Maidenhair fern</name>
    <dbReference type="NCBI Taxonomy" id="13818"/>
    <lineage>
        <taxon>Eukaryota</taxon>
        <taxon>Viridiplantae</taxon>
        <taxon>Streptophyta</taxon>
        <taxon>Embryophyta</taxon>
        <taxon>Tracheophyta</taxon>
        <taxon>Polypodiopsida</taxon>
        <taxon>Polypodiidae</taxon>
        <taxon>Polypodiales</taxon>
        <taxon>Pteridineae</taxon>
        <taxon>Pteridaceae</taxon>
        <taxon>Vittarioideae</taxon>
        <taxon>Adiantum</taxon>
    </lineage>
</organism>
<dbReference type="Gene3D" id="1.25.40.10">
    <property type="entry name" value="Tetratricopeptide repeat domain"/>
    <property type="match status" value="5"/>
</dbReference>
<feature type="repeat" description="PPR" evidence="2">
    <location>
        <begin position="325"/>
        <end position="359"/>
    </location>
</feature>
<name>A0A9D4ZEN0_ADICA</name>
<dbReference type="GO" id="GO:0009451">
    <property type="term" value="P:RNA modification"/>
    <property type="evidence" value="ECO:0007669"/>
    <property type="project" value="InterPro"/>
</dbReference>
<evidence type="ECO:0000313" key="4">
    <source>
        <dbReference type="EMBL" id="KAI5069866.1"/>
    </source>
</evidence>
<dbReference type="PROSITE" id="PS51375">
    <property type="entry name" value="PPR"/>
    <property type="match status" value="6"/>
</dbReference>